<dbReference type="RefSeq" id="WP_152807452.1">
    <property type="nucleotide sequence ID" value="NZ_WHUF01000005.1"/>
</dbReference>
<name>A0A843SMG0_9BURK</name>
<gene>
    <name evidence="2" type="ORF">GEV01_20915</name>
</gene>
<dbReference type="AlphaFoldDB" id="A0A843SMG0"/>
<feature type="chain" id="PRO_5032599024" description="Pectate lyase superfamily protein domain-containing protein" evidence="1">
    <location>
        <begin position="22"/>
        <end position="388"/>
    </location>
</feature>
<evidence type="ECO:0008006" key="4">
    <source>
        <dbReference type="Google" id="ProtNLM"/>
    </source>
</evidence>
<dbReference type="SUPFAM" id="SSF51126">
    <property type="entry name" value="Pectin lyase-like"/>
    <property type="match status" value="1"/>
</dbReference>
<dbReference type="InterPro" id="IPR012334">
    <property type="entry name" value="Pectin_lyas_fold"/>
</dbReference>
<keyword evidence="3" id="KW-1185">Reference proteome</keyword>
<sequence length="388" mass="42300">MEIKKFFFMAALLPVMTTAYGQTISTLSAVSNLTSVQNSIYVTDPGKEGLFILSSATGQTADQATIIQDKAGKQYKRYITGPINAGWWLKDGASDNWDAMQKVLAFAPSGSEIIIPQGVYQFSKPILLGENKVLTIKSKGRLVFRNSDGFIIRGRQIVDIASIEGQPWADTPDYSTMNYSGITLEDAAYSEVSVNSANGFLNGIRLTATGTQTPNLKLGTQYNRITFNRLVQNKVGIFLTTGKVSDAPNIIDGDRPWVNENTITGGAIYGETGIVTTKGAYQIDPFNGNKFYNVGFEKLSFAANLNFAGNNMFIAPRFEANATFTVAEDCRANIIFTSEIYLDRLAGKGHETLIIGQILMHDGSQQGVMEATDMTGQLRTIVRNVPAL</sequence>
<comment type="caution">
    <text evidence="2">The sequence shown here is derived from an EMBL/GenBank/DDBJ whole genome shotgun (WGS) entry which is preliminary data.</text>
</comment>
<dbReference type="Gene3D" id="2.160.20.10">
    <property type="entry name" value="Single-stranded right-handed beta-helix, Pectin lyase-like"/>
    <property type="match status" value="1"/>
</dbReference>
<protein>
    <recommendedName>
        <fullName evidence="4">Pectate lyase superfamily protein domain-containing protein</fullName>
    </recommendedName>
</protein>
<keyword evidence="1" id="KW-0732">Signal</keyword>
<reference evidence="2 3" key="1">
    <citation type="submission" date="2019-10" db="EMBL/GenBank/DDBJ databases">
        <title>Two novel species isolated from a subtropical stream in China.</title>
        <authorList>
            <person name="Lu H."/>
        </authorList>
    </citation>
    <scope>NUCLEOTIDE SEQUENCE [LARGE SCALE GENOMIC DNA]</scope>
    <source>
        <strain evidence="2 3">FT103W</strain>
    </source>
</reference>
<dbReference type="EMBL" id="WHUF01000005">
    <property type="protein sequence ID" value="MQA21977.1"/>
    <property type="molecule type" value="Genomic_DNA"/>
</dbReference>
<feature type="signal peptide" evidence="1">
    <location>
        <begin position="1"/>
        <end position="21"/>
    </location>
</feature>
<accession>A0A843SMG0</accession>
<dbReference type="Proteomes" id="UP000444318">
    <property type="component" value="Unassembled WGS sequence"/>
</dbReference>
<evidence type="ECO:0000256" key="1">
    <source>
        <dbReference type="SAM" id="SignalP"/>
    </source>
</evidence>
<dbReference type="InterPro" id="IPR011050">
    <property type="entry name" value="Pectin_lyase_fold/virulence"/>
</dbReference>
<evidence type="ECO:0000313" key="2">
    <source>
        <dbReference type="EMBL" id="MQA21977.1"/>
    </source>
</evidence>
<proteinExistence type="predicted"/>
<organism evidence="2 3">
    <name type="scientific">Rugamonas rivuli</name>
    <dbReference type="NCBI Taxonomy" id="2743358"/>
    <lineage>
        <taxon>Bacteria</taxon>
        <taxon>Pseudomonadati</taxon>
        <taxon>Pseudomonadota</taxon>
        <taxon>Betaproteobacteria</taxon>
        <taxon>Burkholderiales</taxon>
        <taxon>Oxalobacteraceae</taxon>
        <taxon>Telluria group</taxon>
        <taxon>Rugamonas</taxon>
    </lineage>
</organism>
<evidence type="ECO:0000313" key="3">
    <source>
        <dbReference type="Proteomes" id="UP000444318"/>
    </source>
</evidence>